<evidence type="ECO:0000313" key="3">
    <source>
        <dbReference type="Proteomes" id="UP000030108"/>
    </source>
</evidence>
<accession>X8J172</accession>
<feature type="non-terminal residue" evidence="2">
    <location>
        <position position="178"/>
    </location>
</feature>
<gene>
    <name evidence="2" type="ORF">RSOL_134390</name>
</gene>
<dbReference type="OrthoDB" id="3227921at2759"/>
<keyword evidence="1" id="KW-1133">Transmembrane helix</keyword>
<dbReference type="AlphaFoldDB" id="X8J172"/>
<protein>
    <submittedName>
        <fullName evidence="2">Kex protein, putative</fullName>
    </submittedName>
</protein>
<evidence type="ECO:0000313" key="2">
    <source>
        <dbReference type="EMBL" id="EUC55760.1"/>
    </source>
</evidence>
<proteinExistence type="predicted"/>
<dbReference type="Proteomes" id="UP000030108">
    <property type="component" value="Unassembled WGS sequence"/>
</dbReference>
<feature type="transmembrane region" description="Helical" evidence="1">
    <location>
        <begin position="61"/>
        <end position="81"/>
    </location>
</feature>
<organism evidence="2 3">
    <name type="scientific">Rhizoctonia solani AG-3 Rhs1AP</name>
    <dbReference type="NCBI Taxonomy" id="1086054"/>
    <lineage>
        <taxon>Eukaryota</taxon>
        <taxon>Fungi</taxon>
        <taxon>Dikarya</taxon>
        <taxon>Basidiomycota</taxon>
        <taxon>Agaricomycotina</taxon>
        <taxon>Agaricomycetes</taxon>
        <taxon>Cantharellales</taxon>
        <taxon>Ceratobasidiaceae</taxon>
        <taxon>Rhizoctonia</taxon>
    </lineage>
</organism>
<sequence length="178" mass="19328">MNMGSSTPLSPSDSNVATAAIRTTLAAGLMYHQHQAPAGTWAGEIPWNVCDYIEDYRLSTILDVIGSVGGLFALLQAAHLLLFGRPLFWGLTGAKTISPFGLLGGFCSRGFRRRLREQYHGTSDEDGTDTIRIVKFLRDFVIDFGPADLDPEERLDSVAAPSSSTLVANDRDYAGTQM</sequence>
<keyword evidence="1" id="KW-0472">Membrane</keyword>
<keyword evidence="1" id="KW-0812">Transmembrane</keyword>
<name>X8J172_9AGAM</name>
<feature type="transmembrane region" description="Helical" evidence="1">
    <location>
        <begin position="87"/>
        <end position="107"/>
    </location>
</feature>
<reference evidence="3" key="1">
    <citation type="journal article" date="2014" name="Genome Announc.">
        <title>Draft genome sequence of the plant-pathogenic soil fungus Rhizoctonia solani anastomosis group 3 strain Rhs1AP.</title>
        <authorList>
            <person name="Cubeta M.A."/>
            <person name="Thomas E."/>
            <person name="Dean R.A."/>
            <person name="Jabaji S."/>
            <person name="Neate S.M."/>
            <person name="Tavantzis S."/>
            <person name="Toda T."/>
            <person name="Vilgalys R."/>
            <person name="Bharathan N."/>
            <person name="Fedorova-Abrams N."/>
            <person name="Pakala S.B."/>
            <person name="Pakala S.M."/>
            <person name="Zafar N."/>
            <person name="Joardar V."/>
            <person name="Losada L."/>
            <person name="Nierman W.C."/>
        </authorList>
    </citation>
    <scope>NUCLEOTIDE SEQUENCE [LARGE SCALE GENOMIC DNA]</scope>
    <source>
        <strain evidence="3">AG-3</strain>
    </source>
</reference>
<comment type="caution">
    <text evidence="2">The sequence shown here is derived from an EMBL/GenBank/DDBJ whole genome shotgun (WGS) entry which is preliminary data.</text>
</comment>
<evidence type="ECO:0000256" key="1">
    <source>
        <dbReference type="SAM" id="Phobius"/>
    </source>
</evidence>
<dbReference type="EMBL" id="JATN01000322">
    <property type="protein sequence ID" value="EUC55760.1"/>
    <property type="molecule type" value="Genomic_DNA"/>
</dbReference>